<keyword evidence="2" id="KW-1185">Reference proteome</keyword>
<comment type="caution">
    <text evidence="1">The sequence shown here is derived from an EMBL/GenBank/DDBJ whole genome shotgun (WGS) entry which is preliminary data.</text>
</comment>
<dbReference type="Proteomes" id="UP001064048">
    <property type="component" value="Chromosome 11"/>
</dbReference>
<accession>A0ACC0JL99</accession>
<reference evidence="1 2" key="1">
    <citation type="journal article" date="2022" name="Genome Biol. Evol.">
        <title>The Spruce Budworm Genome: Reconstructing the Evolutionary History of Antifreeze Proteins.</title>
        <authorList>
            <person name="Beliveau C."/>
            <person name="Gagne P."/>
            <person name="Picq S."/>
            <person name="Vernygora O."/>
            <person name="Keeling C.I."/>
            <person name="Pinkney K."/>
            <person name="Doucet D."/>
            <person name="Wen F."/>
            <person name="Johnston J.S."/>
            <person name="Maaroufi H."/>
            <person name="Boyle B."/>
            <person name="Laroche J."/>
            <person name="Dewar K."/>
            <person name="Juretic N."/>
            <person name="Blackburn G."/>
            <person name="Nisole A."/>
            <person name="Brunet B."/>
            <person name="Brandao M."/>
            <person name="Lumley L."/>
            <person name="Duan J."/>
            <person name="Quan G."/>
            <person name="Lucarotti C.J."/>
            <person name="Roe A.D."/>
            <person name="Sperling F.A.H."/>
            <person name="Levesque R.C."/>
            <person name="Cusson M."/>
        </authorList>
    </citation>
    <scope>NUCLEOTIDE SEQUENCE [LARGE SCALE GENOMIC DNA]</scope>
    <source>
        <strain evidence="1">Glfc:IPQL:Cfum</strain>
    </source>
</reference>
<proteinExistence type="predicted"/>
<evidence type="ECO:0000313" key="1">
    <source>
        <dbReference type="EMBL" id="KAI8424824.1"/>
    </source>
</evidence>
<gene>
    <name evidence="1" type="ORF">MSG28_006753</name>
</gene>
<organism evidence="1 2">
    <name type="scientific">Choristoneura fumiferana</name>
    <name type="common">Spruce budworm moth</name>
    <name type="synonym">Archips fumiferana</name>
    <dbReference type="NCBI Taxonomy" id="7141"/>
    <lineage>
        <taxon>Eukaryota</taxon>
        <taxon>Metazoa</taxon>
        <taxon>Ecdysozoa</taxon>
        <taxon>Arthropoda</taxon>
        <taxon>Hexapoda</taxon>
        <taxon>Insecta</taxon>
        <taxon>Pterygota</taxon>
        <taxon>Neoptera</taxon>
        <taxon>Endopterygota</taxon>
        <taxon>Lepidoptera</taxon>
        <taxon>Glossata</taxon>
        <taxon>Ditrysia</taxon>
        <taxon>Tortricoidea</taxon>
        <taxon>Tortricidae</taxon>
        <taxon>Tortricinae</taxon>
        <taxon>Choristoneura</taxon>
    </lineage>
</organism>
<protein>
    <submittedName>
        <fullName evidence="1">Uncharacterized protein</fullName>
    </submittedName>
</protein>
<name>A0ACC0JL99_CHOFU</name>
<sequence length="210" mass="23309">MLIISLVLVLCVFGTDTAMQNAPCPVVSTREIDLKELDGKWYVAGAATDLPLQGDCAMVVFNHKNDNTTDVSISWINNNTASFYNGSVALTMDPNNSSGDLLLITYTDQKIESYSFLDVNYEHYAVIFSCNNSDDGNSSTYELWKLSRSPHLKDQDAEEMDQAINYYVQDTEFVNFNATEDSCQGNGGNDIHSSVAITSVATIALFRRFY</sequence>
<dbReference type="EMBL" id="CM046111">
    <property type="protein sequence ID" value="KAI8424824.1"/>
    <property type="molecule type" value="Genomic_DNA"/>
</dbReference>
<evidence type="ECO:0000313" key="2">
    <source>
        <dbReference type="Proteomes" id="UP001064048"/>
    </source>
</evidence>